<dbReference type="InterPro" id="IPR000477">
    <property type="entry name" value="RT_dom"/>
</dbReference>
<dbReference type="PANTHER" id="PTHR19446">
    <property type="entry name" value="REVERSE TRANSCRIPTASES"/>
    <property type="match status" value="1"/>
</dbReference>
<reference evidence="2" key="1">
    <citation type="submission" date="2023-08" db="EMBL/GenBank/DDBJ databases">
        <title>A de novo genome assembly of Solanum verrucosum Schlechtendal, a Mexican diploid species geographically isolated from the other diploid A-genome species in potato relatives.</title>
        <authorList>
            <person name="Hosaka K."/>
        </authorList>
    </citation>
    <scope>NUCLEOTIDE SEQUENCE</scope>
    <source>
        <tissue evidence="2">Young leaves</tissue>
    </source>
</reference>
<name>A0AAF0PM44_SOLVR</name>
<evidence type="ECO:0000313" key="2">
    <source>
        <dbReference type="EMBL" id="WMV07227.1"/>
    </source>
</evidence>
<dbReference type="SUPFAM" id="SSF56219">
    <property type="entry name" value="DNase I-like"/>
    <property type="match status" value="1"/>
</dbReference>
<gene>
    <name evidence="2" type="ORF">MTR67_000612</name>
</gene>
<evidence type="ECO:0000259" key="1">
    <source>
        <dbReference type="Pfam" id="PF00078"/>
    </source>
</evidence>
<dbReference type="Gene3D" id="3.60.10.10">
    <property type="entry name" value="Endonuclease/exonuclease/phosphatase"/>
    <property type="match status" value="2"/>
</dbReference>
<organism evidence="2 3">
    <name type="scientific">Solanum verrucosum</name>
    <dbReference type="NCBI Taxonomy" id="315347"/>
    <lineage>
        <taxon>Eukaryota</taxon>
        <taxon>Viridiplantae</taxon>
        <taxon>Streptophyta</taxon>
        <taxon>Embryophyta</taxon>
        <taxon>Tracheophyta</taxon>
        <taxon>Spermatophyta</taxon>
        <taxon>Magnoliopsida</taxon>
        <taxon>eudicotyledons</taxon>
        <taxon>Gunneridae</taxon>
        <taxon>Pentapetalae</taxon>
        <taxon>asterids</taxon>
        <taxon>lamiids</taxon>
        <taxon>Solanales</taxon>
        <taxon>Solanaceae</taxon>
        <taxon>Solanoideae</taxon>
        <taxon>Solaneae</taxon>
        <taxon>Solanum</taxon>
    </lineage>
</organism>
<dbReference type="EMBL" id="CP133612">
    <property type="protein sequence ID" value="WMV07227.1"/>
    <property type="molecule type" value="Genomic_DNA"/>
</dbReference>
<dbReference type="AlphaFoldDB" id="A0AAF0PM44"/>
<accession>A0AAF0PM44</accession>
<evidence type="ECO:0000313" key="3">
    <source>
        <dbReference type="Proteomes" id="UP001234989"/>
    </source>
</evidence>
<dbReference type="Pfam" id="PF00078">
    <property type="entry name" value="RVT_1"/>
    <property type="match status" value="1"/>
</dbReference>
<feature type="domain" description="Reverse transcriptase" evidence="1">
    <location>
        <begin position="439"/>
        <end position="528"/>
    </location>
</feature>
<keyword evidence="3" id="KW-1185">Reference proteome</keyword>
<proteinExistence type="predicted"/>
<dbReference type="Proteomes" id="UP001234989">
    <property type="component" value="Chromosome 1"/>
</dbReference>
<protein>
    <recommendedName>
        <fullName evidence="1">Reverse transcriptase domain-containing protein</fullName>
    </recommendedName>
</protein>
<dbReference type="InterPro" id="IPR036691">
    <property type="entry name" value="Endo/exonu/phosph_ase_sf"/>
</dbReference>
<sequence>MKLNIVSWNIRGMNCARKREVIKNIMKNWKADVVCFQETKVEGEIENIVKEVWGNKWVNYAQLEASGTRGGIVIMWDKREWEGEISSVGMYSITCSFTEICQDFSWHLTGVYAPNDRVEREETWWEIGAARGLIAGPWVSDFIEDMGLVDPELSGGKHTWKKGDRHTTAAKLDRVLFSEEWEANFRNIRQYILHRVTSDHSPIMLQCGKPDYVLVAKLKALKEKLKEWSKTAQGNLGTQKQNVLKQLAELEEIQENRTLRPEEITSKTALISEFEDIAKREEIAWRQRSRAVWLEQGDRNTNFFHRTANAHRRMNTISKLKVRGENLTEPEEIQKEIVTYYEELYSEPEQWRPYLEMRNCPVIHEEENKLLLAPFEQQEILESIKSCAGDNAPGPDGYSMAFFSQCWDIIKPDLVATVQQFHKAERFEKSINSTFVALIPKKVGAEELTDFRPISLIGGVYKIIAKLLAERLKKVLHRLVDSQQMAFIKGRQIMDAVLIANECVESRQRSKCPGILCKLDIQKAYDHLN</sequence>